<proteinExistence type="predicted"/>
<evidence type="ECO:0000313" key="2">
    <source>
        <dbReference type="Proteomes" id="UP000814140"/>
    </source>
</evidence>
<reference evidence="1" key="1">
    <citation type="submission" date="2021-03" db="EMBL/GenBank/DDBJ databases">
        <authorList>
            <consortium name="DOE Joint Genome Institute"/>
            <person name="Ahrendt S."/>
            <person name="Looney B.P."/>
            <person name="Miyauchi S."/>
            <person name="Morin E."/>
            <person name="Drula E."/>
            <person name="Courty P.E."/>
            <person name="Chicoki N."/>
            <person name="Fauchery L."/>
            <person name="Kohler A."/>
            <person name="Kuo A."/>
            <person name="Labutti K."/>
            <person name="Pangilinan J."/>
            <person name="Lipzen A."/>
            <person name="Riley R."/>
            <person name="Andreopoulos W."/>
            <person name="He G."/>
            <person name="Johnson J."/>
            <person name="Barry K.W."/>
            <person name="Grigoriev I.V."/>
            <person name="Nagy L."/>
            <person name="Hibbett D."/>
            <person name="Henrissat B."/>
            <person name="Matheny P.B."/>
            <person name="Labbe J."/>
            <person name="Martin F."/>
        </authorList>
    </citation>
    <scope>NUCLEOTIDE SEQUENCE</scope>
    <source>
        <strain evidence="1">HHB10654</strain>
    </source>
</reference>
<dbReference type="Proteomes" id="UP000814140">
    <property type="component" value="Unassembled WGS sequence"/>
</dbReference>
<sequence length="436" mass="49527">MVLLSKEDPPQQPLVRLDDEPGPSEALPAPPSFEESAGHVLIDFDQAGALVPTGGELPPPEFTPYDAEYWVSKDKSIISHDPHLNEDGEALYRFLLSQANSPPNFSMHCKGTHTEQRTRLVTKTDQHGQRRTVTEHYTETVTDFDFAVDLTQHVPLYATQWTAGDDEPAYRGLMHREVGAPGDTRKAVKEEVKDFKRWLNEREMRGLPPWISDMYSRREGAGVPMQQRHDVLKSSWTLRQWADDYCASSKVFKEFVYEKVIYGWYIEGLQTAIRSAIFSTHYTGDLAITFESSLAKVIIRPNTRLARMLSNPWLKLLLIVTLVYPFIWLFQNFHSRGGGRWTVAGGAYALKRFEPINVDVYGTMTTGNGQVVLPHHKIVKTSSGPKLLVGMREGEWFKIWEGTIRRMVLARKVDPTPVYMPDDVPNYAAAILDGYD</sequence>
<name>A0ACB8TII0_9AGAM</name>
<accession>A0ACB8TII0</accession>
<reference evidence="1" key="2">
    <citation type="journal article" date="2022" name="New Phytol.">
        <title>Evolutionary transition to the ectomycorrhizal habit in the genomes of a hyperdiverse lineage of mushroom-forming fungi.</title>
        <authorList>
            <person name="Looney B."/>
            <person name="Miyauchi S."/>
            <person name="Morin E."/>
            <person name="Drula E."/>
            <person name="Courty P.E."/>
            <person name="Kohler A."/>
            <person name="Kuo A."/>
            <person name="LaButti K."/>
            <person name="Pangilinan J."/>
            <person name="Lipzen A."/>
            <person name="Riley R."/>
            <person name="Andreopoulos W."/>
            <person name="He G."/>
            <person name="Johnson J."/>
            <person name="Nolan M."/>
            <person name="Tritt A."/>
            <person name="Barry K.W."/>
            <person name="Grigoriev I.V."/>
            <person name="Nagy L.G."/>
            <person name="Hibbett D."/>
            <person name="Henrissat B."/>
            <person name="Matheny P.B."/>
            <person name="Labbe J."/>
            <person name="Martin F.M."/>
        </authorList>
    </citation>
    <scope>NUCLEOTIDE SEQUENCE</scope>
    <source>
        <strain evidence="1">HHB10654</strain>
    </source>
</reference>
<dbReference type="EMBL" id="MU277188">
    <property type="protein sequence ID" value="KAI0068219.1"/>
    <property type="molecule type" value="Genomic_DNA"/>
</dbReference>
<comment type="caution">
    <text evidence="1">The sequence shown here is derived from an EMBL/GenBank/DDBJ whole genome shotgun (WGS) entry which is preliminary data.</text>
</comment>
<gene>
    <name evidence="1" type="ORF">BV25DRAFT_1818605</name>
</gene>
<keyword evidence="2" id="KW-1185">Reference proteome</keyword>
<evidence type="ECO:0000313" key="1">
    <source>
        <dbReference type="EMBL" id="KAI0068219.1"/>
    </source>
</evidence>
<protein>
    <submittedName>
        <fullName evidence="1">Uncharacterized protein</fullName>
    </submittedName>
</protein>
<organism evidence="1 2">
    <name type="scientific">Artomyces pyxidatus</name>
    <dbReference type="NCBI Taxonomy" id="48021"/>
    <lineage>
        <taxon>Eukaryota</taxon>
        <taxon>Fungi</taxon>
        <taxon>Dikarya</taxon>
        <taxon>Basidiomycota</taxon>
        <taxon>Agaricomycotina</taxon>
        <taxon>Agaricomycetes</taxon>
        <taxon>Russulales</taxon>
        <taxon>Auriscalpiaceae</taxon>
        <taxon>Artomyces</taxon>
    </lineage>
</organism>